<feature type="chain" id="PRO_5046207308" evidence="1">
    <location>
        <begin position="23"/>
        <end position="358"/>
    </location>
</feature>
<feature type="domain" description="DUF8037" evidence="3">
    <location>
        <begin position="159"/>
        <end position="258"/>
    </location>
</feature>
<organism evidence="4 5">
    <name type="scientific">Marinifilum caeruleilacunae</name>
    <dbReference type="NCBI Taxonomy" id="2499076"/>
    <lineage>
        <taxon>Bacteria</taxon>
        <taxon>Pseudomonadati</taxon>
        <taxon>Bacteroidota</taxon>
        <taxon>Bacteroidia</taxon>
        <taxon>Marinilabiliales</taxon>
        <taxon>Marinifilaceae</taxon>
    </lineage>
</organism>
<dbReference type="RefSeq" id="WP_171595644.1">
    <property type="nucleotide sequence ID" value="NZ_RZNH01000016.1"/>
</dbReference>
<proteinExistence type="predicted"/>
<evidence type="ECO:0000259" key="3">
    <source>
        <dbReference type="Pfam" id="PF26123"/>
    </source>
</evidence>
<dbReference type="Gene3D" id="2.60.40.3620">
    <property type="match status" value="2"/>
</dbReference>
<keyword evidence="5" id="KW-1185">Reference proteome</keyword>
<dbReference type="InterPro" id="IPR058350">
    <property type="entry name" value="DUF8037"/>
</dbReference>
<reference evidence="4 5" key="1">
    <citation type="submission" date="2018-12" db="EMBL/GenBank/DDBJ databases">
        <title>Marinifilum JC070 sp. nov., a marine bacterium isolated from Yongle Blue Hole in the South China Sea.</title>
        <authorList>
            <person name="Fu T."/>
        </authorList>
    </citation>
    <scope>NUCLEOTIDE SEQUENCE [LARGE SCALE GENOMIC DNA]</scope>
    <source>
        <strain evidence="4 5">JC070</strain>
    </source>
</reference>
<evidence type="ECO:0000313" key="4">
    <source>
        <dbReference type="EMBL" id="NOU60359.1"/>
    </source>
</evidence>
<comment type="caution">
    <text evidence="4">The sequence shown here is derived from an EMBL/GenBank/DDBJ whole genome shotgun (WGS) entry which is preliminary data.</text>
</comment>
<protein>
    <submittedName>
        <fullName evidence="4">SusF/SusE family outer membrane protein</fullName>
    </submittedName>
</protein>
<keyword evidence="1" id="KW-0732">Signal</keyword>
<feature type="signal peptide" evidence="1">
    <location>
        <begin position="1"/>
        <end position="22"/>
    </location>
</feature>
<evidence type="ECO:0000313" key="5">
    <source>
        <dbReference type="Proteomes" id="UP000732105"/>
    </source>
</evidence>
<gene>
    <name evidence="4" type="ORF">ELS83_11045</name>
</gene>
<sequence>MKKISFLLIAVFGMFILNSCSDEDFDPVVEVTSTPTISAPASGASYVLTEANAAEVFETFTWSAADFGFQAATSYAVQIDNAGNGFADALTIGSTNELTFSLTNGDMNQKLLAFGVPYGAPASMEMRVVASISDLVDQVVSETIAFTVTPYEVVIVYPSLYVPGNYQAASGYSAGDWSPDTAPEIHSIKSNDVYEGFIYLTNANSEFKFTTEPNWDFAYGDDGADGTLESDNAANIVVADPGMYKLDVDVPNLTYTVTAANFGVIGSGTPTGWDSDTDMTWDPANQVLTVTLDIAADGEGNRQIKFRANDDWAINYGDTDRNGTLVAGGENIDVPSDGNYTITLDLNGPVYRYTLTKN</sequence>
<dbReference type="Pfam" id="PF26123">
    <property type="entry name" value="DUF8037"/>
    <property type="match status" value="1"/>
</dbReference>
<dbReference type="CDD" id="cd12956">
    <property type="entry name" value="CBM_SusE-F_like"/>
    <property type="match status" value="1"/>
</dbReference>
<dbReference type="CDD" id="cd12967">
    <property type="entry name" value="CBM_SusE-F_like_u1"/>
    <property type="match status" value="1"/>
</dbReference>
<name>A0ABX1WW54_9BACT</name>
<dbReference type="Pfam" id="PF14292">
    <property type="entry name" value="SusE"/>
    <property type="match status" value="1"/>
</dbReference>
<dbReference type="EMBL" id="RZNH01000016">
    <property type="protein sequence ID" value="NOU60359.1"/>
    <property type="molecule type" value="Genomic_DNA"/>
</dbReference>
<feature type="domain" description="SusE outer membrane protein" evidence="2">
    <location>
        <begin position="26"/>
        <end position="128"/>
    </location>
</feature>
<dbReference type="Proteomes" id="UP000732105">
    <property type="component" value="Unassembled WGS sequence"/>
</dbReference>
<dbReference type="InterPro" id="IPR025970">
    <property type="entry name" value="SusE"/>
</dbReference>
<evidence type="ECO:0000259" key="2">
    <source>
        <dbReference type="Pfam" id="PF14292"/>
    </source>
</evidence>
<accession>A0ABX1WW54</accession>
<evidence type="ECO:0000256" key="1">
    <source>
        <dbReference type="SAM" id="SignalP"/>
    </source>
</evidence>